<evidence type="ECO:0000313" key="1">
    <source>
        <dbReference type="EMBL" id="CDW44506.1"/>
    </source>
</evidence>
<protein>
    <submittedName>
        <fullName evidence="1">Uncharacterized protein</fullName>
    </submittedName>
</protein>
<proteinExistence type="predicted"/>
<dbReference type="EMBL" id="HACA01027145">
    <property type="protein sequence ID" value="CDW44506.1"/>
    <property type="molecule type" value="Transcribed_RNA"/>
</dbReference>
<dbReference type="AlphaFoldDB" id="A0A0K2V3G6"/>
<feature type="non-terminal residue" evidence="1">
    <location>
        <position position="1"/>
    </location>
</feature>
<organism evidence="1">
    <name type="scientific">Lepeophtheirus salmonis</name>
    <name type="common">Salmon louse</name>
    <name type="synonym">Caligus salmonis</name>
    <dbReference type="NCBI Taxonomy" id="72036"/>
    <lineage>
        <taxon>Eukaryota</taxon>
        <taxon>Metazoa</taxon>
        <taxon>Ecdysozoa</taxon>
        <taxon>Arthropoda</taxon>
        <taxon>Crustacea</taxon>
        <taxon>Multicrustacea</taxon>
        <taxon>Hexanauplia</taxon>
        <taxon>Copepoda</taxon>
        <taxon>Siphonostomatoida</taxon>
        <taxon>Caligidae</taxon>
        <taxon>Lepeophtheirus</taxon>
    </lineage>
</organism>
<reference evidence="1" key="1">
    <citation type="submission" date="2014-05" db="EMBL/GenBank/DDBJ databases">
        <authorList>
            <person name="Chronopoulou M."/>
        </authorList>
    </citation>
    <scope>NUCLEOTIDE SEQUENCE</scope>
    <source>
        <tissue evidence="1">Whole organism</tissue>
    </source>
</reference>
<name>A0A0K2V3G6_LEPSM</name>
<accession>A0A0K2V3G6</accession>
<sequence>LIREIFSKILYYFTKKGNNYSMLYYVLLSMNYDLLPCQCFLPSSRLWPFTFFFLRVPILNFLL</sequence>